<reference evidence="7 8" key="1">
    <citation type="submission" date="2016-09" db="EMBL/GenBank/DDBJ databases">
        <title>Alteromonas lipolytica, a new species isolated from sea water.</title>
        <authorList>
            <person name="Wu Y.-H."/>
            <person name="Cheng H."/>
            <person name="Xu X.-W."/>
        </authorList>
    </citation>
    <scope>NUCLEOTIDE SEQUENCE [LARGE SCALE GENOMIC DNA]</scope>
    <source>
        <strain evidence="7 8">JW12</strain>
    </source>
</reference>
<sequence length="436" mass="48457">MIRRFFNNKKSNASLYKAISLSLVMRILSAFSGLIVSVFISRKLGATEAGLYFLAYSIVFFLAALVRIGLDETIVKFTGRVYGSPEQGSLKSVLYKAISIAITPTIAIALLLFLFSDEISVYIFEKPNFSPVLRNIAFACLFLPLSIFISKSLQGCKKIVSSAYILNVSNSILLILMIVMFGKIDAVELSFYFLICTAITFTTSAVIWLFHNNNMDYINLPTQDIYKSCLPLWIVVIMGQFVQWSSQIISGFYLQADEISLLATAQRMATSTSFVLLAVNMVVAPRFAKLYGENNIIKLEKLAKSSIRIMLFISVPITTFIMLFPELIMSIFGAEFKKGASVLQIICLGQVINVLTGSVGLLLSMSGHERDLRTVTLISGPIALILPFMLIPIYGINGAAYSTAISMITQNLIAAFLVKRRLGFNTLIFWKMEYKT</sequence>
<accession>A0A1E8FE51</accession>
<feature type="transmembrane region" description="Helical" evidence="6">
    <location>
        <begin position="230"/>
        <end position="256"/>
    </location>
</feature>
<evidence type="ECO:0000256" key="3">
    <source>
        <dbReference type="ARBA" id="ARBA00022692"/>
    </source>
</evidence>
<dbReference type="EMBL" id="MJIC01000014">
    <property type="protein sequence ID" value="OFI33868.1"/>
    <property type="molecule type" value="Genomic_DNA"/>
</dbReference>
<evidence type="ECO:0000313" key="8">
    <source>
        <dbReference type="Proteomes" id="UP000176037"/>
    </source>
</evidence>
<feature type="transmembrane region" description="Helical" evidence="6">
    <location>
        <begin position="309"/>
        <end position="334"/>
    </location>
</feature>
<evidence type="ECO:0000256" key="2">
    <source>
        <dbReference type="ARBA" id="ARBA00022475"/>
    </source>
</evidence>
<feature type="transmembrane region" description="Helical" evidence="6">
    <location>
        <begin position="21"/>
        <end position="40"/>
    </location>
</feature>
<evidence type="ECO:0000256" key="5">
    <source>
        <dbReference type="ARBA" id="ARBA00023136"/>
    </source>
</evidence>
<feature type="transmembrane region" description="Helical" evidence="6">
    <location>
        <begin position="93"/>
        <end position="115"/>
    </location>
</feature>
<dbReference type="PANTHER" id="PTHR30250:SF11">
    <property type="entry name" value="O-ANTIGEN TRANSPORTER-RELATED"/>
    <property type="match status" value="1"/>
</dbReference>
<keyword evidence="2" id="KW-1003">Cell membrane</keyword>
<evidence type="ECO:0000256" key="4">
    <source>
        <dbReference type="ARBA" id="ARBA00022989"/>
    </source>
</evidence>
<comment type="subcellular location">
    <subcellularLocation>
        <location evidence="1">Cell membrane</location>
        <topology evidence="1">Multi-pass membrane protein</topology>
    </subcellularLocation>
</comment>
<dbReference type="STRING" id="1856405.BFC17_20080"/>
<feature type="transmembrane region" description="Helical" evidence="6">
    <location>
        <begin position="190"/>
        <end position="210"/>
    </location>
</feature>
<feature type="transmembrane region" description="Helical" evidence="6">
    <location>
        <begin position="268"/>
        <end position="288"/>
    </location>
</feature>
<dbReference type="OrthoDB" id="5785171at2"/>
<dbReference type="InterPro" id="IPR050833">
    <property type="entry name" value="Poly_Biosynth_Transport"/>
</dbReference>
<gene>
    <name evidence="7" type="ORF">BFC17_20080</name>
</gene>
<organism evidence="7 8">
    <name type="scientific">Alteromonas lipolytica</name>
    <dbReference type="NCBI Taxonomy" id="1856405"/>
    <lineage>
        <taxon>Bacteria</taxon>
        <taxon>Pseudomonadati</taxon>
        <taxon>Pseudomonadota</taxon>
        <taxon>Gammaproteobacteria</taxon>
        <taxon>Alteromonadales</taxon>
        <taxon>Alteromonadaceae</taxon>
        <taxon>Alteromonas/Salinimonas group</taxon>
        <taxon>Alteromonas</taxon>
    </lineage>
</organism>
<dbReference type="AlphaFoldDB" id="A0A1E8FE51"/>
<dbReference type="Pfam" id="PF01943">
    <property type="entry name" value="Polysacc_synt"/>
    <property type="match status" value="1"/>
</dbReference>
<dbReference type="GO" id="GO:0005886">
    <property type="term" value="C:plasma membrane"/>
    <property type="evidence" value="ECO:0007669"/>
    <property type="project" value="UniProtKB-SubCell"/>
</dbReference>
<feature type="transmembrane region" description="Helical" evidence="6">
    <location>
        <begin position="135"/>
        <end position="153"/>
    </location>
</feature>
<evidence type="ECO:0000256" key="1">
    <source>
        <dbReference type="ARBA" id="ARBA00004651"/>
    </source>
</evidence>
<keyword evidence="8" id="KW-1185">Reference proteome</keyword>
<protein>
    <submittedName>
        <fullName evidence="7">Uncharacterized protein</fullName>
    </submittedName>
</protein>
<evidence type="ECO:0000313" key="7">
    <source>
        <dbReference type="EMBL" id="OFI33868.1"/>
    </source>
</evidence>
<feature type="transmembrane region" description="Helical" evidence="6">
    <location>
        <begin position="165"/>
        <end position="184"/>
    </location>
</feature>
<dbReference type="Proteomes" id="UP000176037">
    <property type="component" value="Unassembled WGS sequence"/>
</dbReference>
<dbReference type="InterPro" id="IPR002797">
    <property type="entry name" value="Polysacc_synth"/>
</dbReference>
<keyword evidence="3 6" id="KW-0812">Transmembrane</keyword>
<keyword evidence="4 6" id="KW-1133">Transmembrane helix</keyword>
<feature type="transmembrane region" description="Helical" evidence="6">
    <location>
        <begin position="340"/>
        <end position="363"/>
    </location>
</feature>
<feature type="transmembrane region" description="Helical" evidence="6">
    <location>
        <begin position="400"/>
        <end position="418"/>
    </location>
</feature>
<proteinExistence type="predicted"/>
<dbReference type="RefSeq" id="WP_070176795.1">
    <property type="nucleotide sequence ID" value="NZ_BMJR01000003.1"/>
</dbReference>
<name>A0A1E8FE51_9ALTE</name>
<dbReference type="PANTHER" id="PTHR30250">
    <property type="entry name" value="PST FAMILY PREDICTED COLANIC ACID TRANSPORTER"/>
    <property type="match status" value="1"/>
</dbReference>
<comment type="caution">
    <text evidence="7">The sequence shown here is derived from an EMBL/GenBank/DDBJ whole genome shotgun (WGS) entry which is preliminary data.</text>
</comment>
<keyword evidence="5 6" id="KW-0472">Membrane</keyword>
<feature type="transmembrane region" description="Helical" evidence="6">
    <location>
        <begin position="52"/>
        <end position="70"/>
    </location>
</feature>
<evidence type="ECO:0000256" key="6">
    <source>
        <dbReference type="SAM" id="Phobius"/>
    </source>
</evidence>
<feature type="transmembrane region" description="Helical" evidence="6">
    <location>
        <begin position="375"/>
        <end position="394"/>
    </location>
</feature>